<accession>X0KUK5</accession>
<name>X0KUK5_FUSOX</name>
<protein>
    <submittedName>
        <fullName evidence="1">Uncharacterized protein</fullName>
    </submittedName>
</protein>
<evidence type="ECO:0000313" key="1">
    <source>
        <dbReference type="EMBL" id="EXM12341.1"/>
    </source>
</evidence>
<proteinExistence type="predicted"/>
<reference evidence="1" key="1">
    <citation type="submission" date="2011-11" db="EMBL/GenBank/DDBJ databases">
        <title>The Genome Sequence of Fusarium oxysporum Cotton.</title>
        <authorList>
            <consortium name="The Broad Institute Genome Sequencing Platform"/>
            <person name="Ma L.-J."/>
            <person name="Gale L.R."/>
            <person name="Schwartz D.C."/>
            <person name="Zhou S."/>
            <person name="Corby-Kistler H."/>
            <person name="Young S.K."/>
            <person name="Zeng Q."/>
            <person name="Gargeya S."/>
            <person name="Fitzgerald M."/>
            <person name="Haas B."/>
            <person name="Abouelleil A."/>
            <person name="Alvarado L."/>
            <person name="Arachchi H.M."/>
            <person name="Berlin A."/>
            <person name="Brown A."/>
            <person name="Chapman S.B."/>
            <person name="Chen Z."/>
            <person name="Dunbar C."/>
            <person name="Freedman E."/>
            <person name="Gearin G."/>
            <person name="Goldberg J."/>
            <person name="Griggs A."/>
            <person name="Gujja S."/>
            <person name="Heiman D."/>
            <person name="Howarth C."/>
            <person name="Larson L."/>
            <person name="Lui A."/>
            <person name="MacDonald P.J.P."/>
            <person name="Montmayeur A."/>
            <person name="Murphy C."/>
            <person name="Neiman D."/>
            <person name="Pearson M."/>
            <person name="Priest M."/>
            <person name="Roberts A."/>
            <person name="Saif S."/>
            <person name="Shea T."/>
            <person name="Shenoy N."/>
            <person name="Sisk P."/>
            <person name="Stolte C."/>
            <person name="Sykes S."/>
            <person name="Wortman J."/>
            <person name="Nusbaum C."/>
            <person name="Birren B."/>
        </authorList>
    </citation>
    <scope>NUCLEOTIDE SEQUENCE [LARGE SCALE GENOMIC DNA]</scope>
    <source>
        <strain evidence="1">25433</strain>
    </source>
</reference>
<dbReference type="Proteomes" id="UP000030701">
    <property type="component" value="Unassembled WGS sequence"/>
</dbReference>
<reference evidence="1" key="2">
    <citation type="submission" date="2014-03" db="EMBL/GenBank/DDBJ databases">
        <title>The Genome Annotation of Fusarium oxysporum Cotton.</title>
        <authorList>
            <consortium name="The Broad Institute Genomics Platform"/>
            <person name="Ma L.-J."/>
            <person name="Corby-Kistler H."/>
            <person name="Broz K."/>
            <person name="Gale L.R."/>
            <person name="Jonkers W."/>
            <person name="O'Donnell K."/>
            <person name="Ploetz R."/>
            <person name="Steinberg C."/>
            <person name="Schwartz D.C."/>
            <person name="VanEtten H."/>
            <person name="Zhou S."/>
            <person name="Young S.K."/>
            <person name="Zeng Q."/>
            <person name="Gargeya S."/>
            <person name="Fitzgerald M."/>
            <person name="Abouelleil A."/>
            <person name="Alvarado L."/>
            <person name="Chapman S.B."/>
            <person name="Gainer-Dewar J."/>
            <person name="Goldberg J."/>
            <person name="Griggs A."/>
            <person name="Gujja S."/>
            <person name="Hansen M."/>
            <person name="Howarth C."/>
            <person name="Imamovic A."/>
            <person name="Ireland A."/>
            <person name="Larimer J."/>
            <person name="McCowan C."/>
            <person name="Murphy C."/>
            <person name="Pearson M."/>
            <person name="Poon T.W."/>
            <person name="Priest M."/>
            <person name="Roberts A."/>
            <person name="Saif S."/>
            <person name="Shea T."/>
            <person name="Sykes S."/>
            <person name="Wortman J."/>
            <person name="Nusbaum C."/>
            <person name="Birren B."/>
        </authorList>
    </citation>
    <scope>NUCLEOTIDE SEQUENCE</scope>
    <source>
        <strain evidence="1">25433</strain>
    </source>
</reference>
<dbReference type="HOGENOM" id="CLU_3050386_0_0_1"/>
<gene>
    <name evidence="1" type="ORF">FOTG_19159</name>
</gene>
<organism evidence="1">
    <name type="scientific">Fusarium oxysporum f. sp. vasinfectum 25433</name>
    <dbReference type="NCBI Taxonomy" id="1089449"/>
    <lineage>
        <taxon>Eukaryota</taxon>
        <taxon>Fungi</taxon>
        <taxon>Dikarya</taxon>
        <taxon>Ascomycota</taxon>
        <taxon>Pezizomycotina</taxon>
        <taxon>Sordariomycetes</taxon>
        <taxon>Hypocreomycetidae</taxon>
        <taxon>Hypocreales</taxon>
        <taxon>Nectriaceae</taxon>
        <taxon>Fusarium</taxon>
        <taxon>Fusarium oxysporum species complex</taxon>
    </lineage>
</organism>
<sequence length="54" mass="6243">MRRVAILPQRLLLRKGCVGQTTFLPQTQGKHLNWKEPSRFSLTSSDTWEATLMN</sequence>
<dbReference type="EMBL" id="KK035652">
    <property type="protein sequence ID" value="EXM12341.1"/>
    <property type="molecule type" value="Genomic_DNA"/>
</dbReference>
<dbReference type="AlphaFoldDB" id="X0KUK5"/>